<dbReference type="CDD" id="cd00756">
    <property type="entry name" value="MoaE"/>
    <property type="match status" value="1"/>
</dbReference>
<dbReference type="SUPFAM" id="SSF54690">
    <property type="entry name" value="Molybdopterin synthase subunit MoaE"/>
    <property type="match status" value="1"/>
</dbReference>
<dbReference type="InParanoid" id="G7Y3Z8"/>
<proteinExistence type="predicted"/>
<accession>G7Y3Z8</accession>
<dbReference type="Proteomes" id="UP000008909">
    <property type="component" value="Unassembled WGS sequence"/>
</dbReference>
<gene>
    <name evidence="1" type="ORF">CLF_100674</name>
</gene>
<protein>
    <submittedName>
        <fullName evidence="1">Molybdopterin synthase catalytic subunit</fullName>
    </submittedName>
</protein>
<name>G7Y3Z8_CLOSI</name>
<feature type="non-terminal residue" evidence="1">
    <location>
        <position position="1"/>
    </location>
</feature>
<organism evidence="1 2">
    <name type="scientific">Clonorchis sinensis</name>
    <name type="common">Chinese liver fluke</name>
    <dbReference type="NCBI Taxonomy" id="79923"/>
    <lineage>
        <taxon>Eukaryota</taxon>
        <taxon>Metazoa</taxon>
        <taxon>Spiralia</taxon>
        <taxon>Lophotrochozoa</taxon>
        <taxon>Platyhelminthes</taxon>
        <taxon>Trematoda</taxon>
        <taxon>Digenea</taxon>
        <taxon>Opisthorchiida</taxon>
        <taxon>Opisthorchiata</taxon>
        <taxon>Opisthorchiidae</taxon>
        <taxon>Clonorchis</taxon>
    </lineage>
</organism>
<dbReference type="AlphaFoldDB" id="G7Y3Z8"/>
<dbReference type="Gene3D" id="3.90.1170.40">
    <property type="entry name" value="Molybdopterin biosynthesis MoaE subunit"/>
    <property type="match status" value="1"/>
</dbReference>
<evidence type="ECO:0000313" key="1">
    <source>
        <dbReference type="EMBL" id="GAA47684.1"/>
    </source>
</evidence>
<sequence>SRIYIVYRNHRGSFSKALISLEVNAVKYTSAQLMPAIQAIRFFKHPCGHCMKQAVRARILLFGQAQDLTGVQSTFILVPVTCTAKELYSRILGYFPQNLNLKGTTRSTNVDNPVTYLNYEAYNSMALTVMKTIAKECRIQWPKVEYFAIIHRLGKVPVGEVSIGIAVSSPHRADALQAVQFIIEATKSRVPIWKKLLKFAIGAQKLTLLINVSEGVNQKGDRLVPMMLRRIPTVSYLGFTAYKASFCRSIVCLVLLVILTFGYVTENITSSMSKSLLTYDNESSDSFSLQMALQTTHTVGRWLSTHGKRPVNAVLERHSICSYHPFETFCPWYIDENCVKSKNNLQAECVFCLGVTHETEESDWFDQNKAQPN</sequence>
<evidence type="ECO:0000313" key="2">
    <source>
        <dbReference type="Proteomes" id="UP000008909"/>
    </source>
</evidence>
<dbReference type="InterPro" id="IPR003448">
    <property type="entry name" value="Mopterin_biosynth_MoaE"/>
</dbReference>
<keyword evidence="2" id="KW-1185">Reference proteome</keyword>
<reference evidence="1" key="1">
    <citation type="journal article" date="2011" name="Genome Biol.">
        <title>The draft genome of the carcinogenic human liver fluke Clonorchis sinensis.</title>
        <authorList>
            <person name="Wang X."/>
            <person name="Chen W."/>
            <person name="Huang Y."/>
            <person name="Sun J."/>
            <person name="Men J."/>
            <person name="Liu H."/>
            <person name="Luo F."/>
            <person name="Guo L."/>
            <person name="Lv X."/>
            <person name="Deng C."/>
            <person name="Zhou C."/>
            <person name="Fan Y."/>
            <person name="Li X."/>
            <person name="Huang L."/>
            <person name="Hu Y."/>
            <person name="Liang C."/>
            <person name="Hu X."/>
            <person name="Xu J."/>
            <person name="Yu X."/>
        </authorList>
    </citation>
    <scope>NUCLEOTIDE SEQUENCE [LARGE SCALE GENOMIC DNA]</scope>
    <source>
        <strain evidence="1">Henan</strain>
    </source>
</reference>
<dbReference type="Pfam" id="PF02391">
    <property type="entry name" value="MoaE"/>
    <property type="match status" value="1"/>
</dbReference>
<reference key="2">
    <citation type="submission" date="2011-10" db="EMBL/GenBank/DDBJ databases">
        <title>The genome and transcriptome sequence of Clonorchis sinensis provide insights into the carcinogenic liver fluke.</title>
        <authorList>
            <person name="Wang X."/>
            <person name="Huang Y."/>
            <person name="Chen W."/>
            <person name="Liu H."/>
            <person name="Guo L."/>
            <person name="Chen Y."/>
            <person name="Luo F."/>
            <person name="Zhou W."/>
            <person name="Sun J."/>
            <person name="Mao Q."/>
            <person name="Liang P."/>
            <person name="Zhou C."/>
            <person name="Tian Y."/>
            <person name="Men J."/>
            <person name="Lv X."/>
            <person name="Huang L."/>
            <person name="Zhou J."/>
            <person name="Hu Y."/>
            <person name="Li R."/>
            <person name="Zhang F."/>
            <person name="Lei H."/>
            <person name="Li X."/>
            <person name="Hu X."/>
            <person name="Liang C."/>
            <person name="Xu J."/>
            <person name="Wu Z."/>
            <person name="Yu X."/>
        </authorList>
    </citation>
    <scope>NUCLEOTIDE SEQUENCE</scope>
    <source>
        <strain>Henan</strain>
    </source>
</reference>
<dbReference type="GO" id="GO:0006777">
    <property type="term" value="P:Mo-molybdopterin cofactor biosynthetic process"/>
    <property type="evidence" value="ECO:0007669"/>
    <property type="project" value="InterPro"/>
</dbReference>
<dbReference type="EMBL" id="DF142849">
    <property type="protein sequence ID" value="GAA47684.1"/>
    <property type="molecule type" value="Genomic_DNA"/>
</dbReference>
<dbReference type="InterPro" id="IPR036563">
    <property type="entry name" value="MoaE_sf"/>
</dbReference>
<dbReference type="STRING" id="79923.G7Y3Z8"/>
<dbReference type="PANTHER" id="PTHR23404">
    <property type="entry name" value="MOLYBDOPTERIN SYNTHASE RELATED"/>
    <property type="match status" value="1"/>
</dbReference>